<feature type="transmembrane region" description="Helical" evidence="1">
    <location>
        <begin position="105"/>
        <end position="123"/>
    </location>
</feature>
<feature type="transmembrane region" description="Helical" evidence="1">
    <location>
        <begin position="129"/>
        <end position="149"/>
    </location>
</feature>
<protein>
    <submittedName>
        <fullName evidence="2">Transmembrane protein 220</fullName>
    </submittedName>
</protein>
<dbReference type="Ensembl" id="ENSPCET00000026597.1">
    <property type="protein sequence ID" value="ENSPCEP00000025739.1"/>
    <property type="gene ID" value="ENSPCEG00000019374.1"/>
</dbReference>
<proteinExistence type="predicted"/>
<feature type="transmembrane region" description="Helical" evidence="1">
    <location>
        <begin position="38"/>
        <end position="61"/>
    </location>
</feature>
<dbReference type="PANTHER" id="PTHR34262">
    <property type="entry name" value="TRANSMEMBRANE PROTEIN 220"/>
    <property type="match status" value="1"/>
</dbReference>
<keyword evidence="1" id="KW-0472">Membrane</keyword>
<feature type="transmembrane region" description="Helical" evidence="1">
    <location>
        <begin position="73"/>
        <end position="93"/>
    </location>
</feature>
<evidence type="ECO:0000313" key="2">
    <source>
        <dbReference type="Ensembl" id="ENSPCEP00000025739.1"/>
    </source>
</evidence>
<keyword evidence="1" id="KW-0812">Transmembrane</keyword>
<dbReference type="PANTHER" id="PTHR34262:SF1">
    <property type="entry name" value="TRANSMEMBRANE PROTEIN 220"/>
    <property type="match status" value="1"/>
</dbReference>
<evidence type="ECO:0000256" key="1">
    <source>
        <dbReference type="SAM" id="Phobius"/>
    </source>
</evidence>
<dbReference type="AlphaFoldDB" id="A0A8C8SYW8"/>
<dbReference type="InterPro" id="IPR029377">
    <property type="entry name" value="TMEM220"/>
</dbReference>
<keyword evidence="3" id="KW-1185">Reference proteome</keyword>
<dbReference type="Pfam" id="PF15071">
    <property type="entry name" value="TMEM220"/>
    <property type="match status" value="1"/>
</dbReference>
<sequence>MAGWGSSSGSGRLWRLCNLGMAAFFGLAAAVQINDPDAGLWIVVYVVPAVLSLLVGLNPSITDNVVWRSLSDLHSAACIVGTLALGYSLFANAKSNILHEEEGRELFGLVIITIWMSLCRNSAKNPLAGIRLMVAISLSLFPFVTWLYIYMNSEMRSSWPTHCKTVI</sequence>
<reference evidence="2" key="2">
    <citation type="submission" date="2025-09" db="UniProtKB">
        <authorList>
            <consortium name="Ensembl"/>
        </authorList>
    </citation>
    <scope>IDENTIFICATION</scope>
</reference>
<feature type="transmembrane region" description="Helical" evidence="1">
    <location>
        <begin position="12"/>
        <end position="31"/>
    </location>
</feature>
<dbReference type="Proteomes" id="UP000694393">
    <property type="component" value="Unplaced"/>
</dbReference>
<reference evidence="2" key="1">
    <citation type="submission" date="2025-08" db="UniProtKB">
        <authorList>
            <consortium name="Ensembl"/>
        </authorList>
    </citation>
    <scope>IDENTIFICATION</scope>
</reference>
<organism evidence="2 3">
    <name type="scientific">Pelusios castaneus</name>
    <name type="common">West African mud turtle</name>
    <dbReference type="NCBI Taxonomy" id="367368"/>
    <lineage>
        <taxon>Eukaryota</taxon>
        <taxon>Metazoa</taxon>
        <taxon>Chordata</taxon>
        <taxon>Craniata</taxon>
        <taxon>Vertebrata</taxon>
        <taxon>Euteleostomi</taxon>
        <taxon>Archelosauria</taxon>
        <taxon>Testudinata</taxon>
        <taxon>Testudines</taxon>
        <taxon>Pleurodira</taxon>
        <taxon>Pelomedusidae</taxon>
        <taxon>Pelusios</taxon>
    </lineage>
</organism>
<keyword evidence="1" id="KW-1133">Transmembrane helix</keyword>
<evidence type="ECO:0000313" key="3">
    <source>
        <dbReference type="Proteomes" id="UP000694393"/>
    </source>
</evidence>
<name>A0A8C8SYW8_9SAUR</name>
<accession>A0A8C8SYW8</accession>